<accession>A0AA39X192</accession>
<name>A0AA39X192_9PEZI</name>
<dbReference type="EMBL" id="JAULSR010000003">
    <property type="protein sequence ID" value="KAK0625301.1"/>
    <property type="molecule type" value="Genomic_DNA"/>
</dbReference>
<dbReference type="Proteomes" id="UP001174934">
    <property type="component" value="Unassembled WGS sequence"/>
</dbReference>
<evidence type="ECO:0000313" key="2">
    <source>
        <dbReference type="Proteomes" id="UP001174934"/>
    </source>
</evidence>
<keyword evidence="2" id="KW-1185">Reference proteome</keyword>
<gene>
    <name evidence="1" type="ORF">B0T17DRAFT_269482</name>
</gene>
<organism evidence="1 2">
    <name type="scientific">Bombardia bombarda</name>
    <dbReference type="NCBI Taxonomy" id="252184"/>
    <lineage>
        <taxon>Eukaryota</taxon>
        <taxon>Fungi</taxon>
        <taxon>Dikarya</taxon>
        <taxon>Ascomycota</taxon>
        <taxon>Pezizomycotina</taxon>
        <taxon>Sordariomycetes</taxon>
        <taxon>Sordariomycetidae</taxon>
        <taxon>Sordariales</taxon>
        <taxon>Lasiosphaeriaceae</taxon>
        <taxon>Bombardia</taxon>
    </lineage>
</organism>
<reference evidence="1" key="1">
    <citation type="submission" date="2023-06" db="EMBL/GenBank/DDBJ databases">
        <title>Genome-scale phylogeny and comparative genomics of the fungal order Sordariales.</title>
        <authorList>
            <consortium name="Lawrence Berkeley National Laboratory"/>
            <person name="Hensen N."/>
            <person name="Bonometti L."/>
            <person name="Westerberg I."/>
            <person name="Brannstrom I.O."/>
            <person name="Guillou S."/>
            <person name="Cros-Aarteil S."/>
            <person name="Calhoun S."/>
            <person name="Haridas S."/>
            <person name="Kuo A."/>
            <person name="Mondo S."/>
            <person name="Pangilinan J."/>
            <person name="Riley R."/>
            <person name="LaButti K."/>
            <person name="Andreopoulos B."/>
            <person name="Lipzen A."/>
            <person name="Chen C."/>
            <person name="Yanf M."/>
            <person name="Daum C."/>
            <person name="Ng V."/>
            <person name="Clum A."/>
            <person name="Steindorff A."/>
            <person name="Ohm R."/>
            <person name="Martin F."/>
            <person name="Silar P."/>
            <person name="Natvig D."/>
            <person name="Lalanne C."/>
            <person name="Gautier V."/>
            <person name="Ament-velasquez S.L."/>
            <person name="Kruys A."/>
            <person name="Hutchinson M.I."/>
            <person name="Powell A.J."/>
            <person name="Barry K."/>
            <person name="Miller A.N."/>
            <person name="Grigoriev I.V."/>
            <person name="Debuchy R."/>
            <person name="Gladieux P."/>
            <person name="Thoren M.H."/>
            <person name="Johannesson H."/>
        </authorList>
    </citation>
    <scope>NUCLEOTIDE SEQUENCE</scope>
    <source>
        <strain evidence="1">SMH3391-2</strain>
    </source>
</reference>
<dbReference type="AlphaFoldDB" id="A0AA39X192"/>
<sequence>MEAGEEAQIKCCFELRHGYEKESQRPDTGQKFVTKTYWASAAGQRCCREFAREQRAEGCNSSSIQPRGSEVAFVVSRRNWGYPCRFAMLQLFTSITVRLLAATMFHARARRYLHGADETLSANCLEILRVTFLYIVRFAALMDGVWWFGISPQHHHSPGYVCQSKCDVNLERSHYFIQLSMFTAAIGRVKFRMHVSTKDI</sequence>
<proteinExistence type="predicted"/>
<evidence type="ECO:0000313" key="1">
    <source>
        <dbReference type="EMBL" id="KAK0625301.1"/>
    </source>
</evidence>
<comment type="caution">
    <text evidence="1">The sequence shown here is derived from an EMBL/GenBank/DDBJ whole genome shotgun (WGS) entry which is preliminary data.</text>
</comment>
<protein>
    <submittedName>
        <fullName evidence="1">Uncharacterized protein</fullName>
    </submittedName>
</protein>